<dbReference type="GO" id="GO:0050482">
    <property type="term" value="P:arachidonate secretion"/>
    <property type="evidence" value="ECO:0007669"/>
    <property type="project" value="InterPro"/>
</dbReference>
<dbReference type="GO" id="GO:0006644">
    <property type="term" value="P:phospholipid metabolic process"/>
    <property type="evidence" value="ECO:0007669"/>
    <property type="project" value="InterPro"/>
</dbReference>
<dbReference type="RefSeq" id="WP_052111448.1">
    <property type="nucleotide sequence ID" value="NZ_AVBF01000087.1"/>
</dbReference>
<gene>
    <name evidence="1" type="ORF">N782_01730</name>
</gene>
<reference evidence="1 2" key="1">
    <citation type="journal article" date="2015" name="Stand. Genomic Sci.">
        <title>High quality draft genome sequence of the moderately halophilic bacterium Pontibacillus yanchengensis Y32(T) and comparison among Pontibacillus genomes.</title>
        <authorList>
            <person name="Huang J."/>
            <person name="Qiao Z.X."/>
            <person name="Tang J.W."/>
            <person name="Wang G."/>
        </authorList>
    </citation>
    <scope>NUCLEOTIDE SEQUENCE [LARGE SCALE GENOMIC DNA]</scope>
    <source>
        <strain evidence="1 2">Y32</strain>
    </source>
</reference>
<proteinExistence type="predicted"/>
<dbReference type="GO" id="GO:0004623">
    <property type="term" value="F:phospholipase A2 activity"/>
    <property type="evidence" value="ECO:0007669"/>
    <property type="project" value="InterPro"/>
</dbReference>
<evidence type="ECO:0000313" key="1">
    <source>
        <dbReference type="EMBL" id="KGP71050.1"/>
    </source>
</evidence>
<dbReference type="eggNOG" id="ENOG5033A3H">
    <property type="taxonomic scope" value="Bacteria"/>
</dbReference>
<dbReference type="Proteomes" id="UP000030147">
    <property type="component" value="Unassembled WGS sequence"/>
</dbReference>
<dbReference type="InterPro" id="IPR036444">
    <property type="entry name" value="PLipase_A2_dom_sf"/>
</dbReference>
<comment type="caution">
    <text evidence="1">The sequence shown here is derived from an EMBL/GenBank/DDBJ whole genome shotgun (WGS) entry which is preliminary data.</text>
</comment>
<organism evidence="1 2">
    <name type="scientific">Pontibacillus yanchengensis Y32</name>
    <dbReference type="NCBI Taxonomy" id="1385514"/>
    <lineage>
        <taxon>Bacteria</taxon>
        <taxon>Bacillati</taxon>
        <taxon>Bacillota</taxon>
        <taxon>Bacilli</taxon>
        <taxon>Bacillales</taxon>
        <taxon>Bacillaceae</taxon>
        <taxon>Pontibacillus</taxon>
    </lineage>
</organism>
<sequence length="182" mass="20517">MKEVVRKSIVSLFVFVFMLGIAHPHITNASEITVDENSSMEEVQEVMQQYITTDSEGRVSFDVEKAVQDGQSDFVIESGEYINRLDQDYNPEGFTTMGLSLPVWGNWCGPGHGGGTPKDDLDRACMYHDKDYAKYGYFDCDSDFRLIARIGVYYDDMGFIEKRVATAVASYFTAQTKVNGCY</sequence>
<protein>
    <submittedName>
        <fullName evidence="1">Phospholipase</fullName>
    </submittedName>
</protein>
<keyword evidence="2" id="KW-1185">Reference proteome</keyword>
<name>A0A0A2TNY4_9BACI</name>
<dbReference type="SUPFAM" id="SSF48619">
    <property type="entry name" value="Phospholipase A2, PLA2"/>
    <property type="match status" value="1"/>
</dbReference>
<dbReference type="EMBL" id="AVBF01000087">
    <property type="protein sequence ID" value="KGP71050.1"/>
    <property type="molecule type" value="Genomic_DNA"/>
</dbReference>
<evidence type="ECO:0000313" key="2">
    <source>
        <dbReference type="Proteomes" id="UP000030147"/>
    </source>
</evidence>
<dbReference type="STRING" id="1385514.N782_01730"/>
<dbReference type="Gene3D" id="1.20.90.10">
    <property type="entry name" value="Phospholipase A2 domain"/>
    <property type="match status" value="1"/>
</dbReference>
<dbReference type="OrthoDB" id="5125543at2"/>
<accession>A0A0A2TNY4</accession>
<dbReference type="AlphaFoldDB" id="A0A0A2TNY4"/>